<protein>
    <submittedName>
        <fullName evidence="1">Helix-hairpin-helix domain-containing protein</fullName>
    </submittedName>
</protein>
<proteinExistence type="predicted"/>
<gene>
    <name evidence="1" type="ORF">IAC04_00650</name>
</gene>
<comment type="caution">
    <text evidence="1">The sequence shown here is derived from an EMBL/GenBank/DDBJ whole genome shotgun (WGS) entry which is preliminary data.</text>
</comment>
<dbReference type="InterPro" id="IPR010994">
    <property type="entry name" value="RuvA_2-like"/>
</dbReference>
<dbReference type="SUPFAM" id="SSF47781">
    <property type="entry name" value="RuvA domain 2-like"/>
    <property type="match status" value="1"/>
</dbReference>
<dbReference type="Proteomes" id="UP000824115">
    <property type="component" value="Unassembled WGS sequence"/>
</dbReference>
<sequence length="643" mass="71192">MCGRFEGKTTMIRAALLGAAFLLLYSAGREVSAQELPESVVRMIEQLCGDGEGDAEELTEYFETLMARPLDLGRADRETLESCPLFTPFMVVSLLEYRQEYGPVASEAELALVDGFGQAAVDMLRPFVTFGAEGKAPGRRRLSGKLTLRSRWDRKREDEAVEGMPVPLLVKFRMEAAGKFGAGFTLESDAGERGFPDFYSVYVSAHDLRLSRDGRYRLAAAVLGDYSLRFGQGLVLWNGFSMSGLSSVSSVVRRAQGVRPYASTDENDYFHGAGVTVAFPEGVEASVFYSCNRQDAKVEGGYFVSKPEDGLHDSEALRLARDALGETVLGANVAWTGTWLGLGLTAAAYKYDRMDGRRRSYYNSHLRYDGWWGNASVDFLLSLRGVRVFGEAALDRDLHAAVIAGAVLPLSDKVEASAVYRYYSKDYIATHAGAYCRSNVNNEHGVSAAVRWAASSDAVVSSAVEYTHFPYARFGVREASDAVKAWLDCDWRVSGPHSLYFKAGSTFDWGRDTRLFRLRADYRYVPESGVESSTRIEGCWSGGPGMLFYQQAAYRSPSGKFRCSIRATLFWTHGWDSRIYSYEGDVPGSFSSMAYYGKGAGLYVLFTYKPVRWFNVSFKGSASKYADSGRDRLGVRVQITVPF</sequence>
<organism evidence="1 2">
    <name type="scientific">Candidatus Coprenecus stercoravium</name>
    <dbReference type="NCBI Taxonomy" id="2840735"/>
    <lineage>
        <taxon>Bacteria</taxon>
        <taxon>Pseudomonadati</taxon>
        <taxon>Bacteroidota</taxon>
        <taxon>Bacteroidia</taxon>
        <taxon>Bacteroidales</taxon>
        <taxon>Rikenellaceae</taxon>
        <taxon>Rikenellaceae incertae sedis</taxon>
        <taxon>Candidatus Coprenecus</taxon>
    </lineage>
</organism>
<accession>A0A9D2GMV1</accession>
<name>A0A9D2GMV1_9BACT</name>
<reference evidence="1" key="2">
    <citation type="submission" date="2021-04" db="EMBL/GenBank/DDBJ databases">
        <authorList>
            <person name="Gilroy R."/>
        </authorList>
    </citation>
    <scope>NUCLEOTIDE SEQUENCE</scope>
    <source>
        <strain evidence="1">Gambia16-554</strain>
    </source>
</reference>
<evidence type="ECO:0000313" key="2">
    <source>
        <dbReference type="Proteomes" id="UP000824115"/>
    </source>
</evidence>
<evidence type="ECO:0000313" key="1">
    <source>
        <dbReference type="EMBL" id="HIZ84987.1"/>
    </source>
</evidence>
<reference evidence="1" key="1">
    <citation type="journal article" date="2021" name="PeerJ">
        <title>Extensive microbial diversity within the chicken gut microbiome revealed by metagenomics and culture.</title>
        <authorList>
            <person name="Gilroy R."/>
            <person name="Ravi A."/>
            <person name="Getino M."/>
            <person name="Pursley I."/>
            <person name="Horton D.L."/>
            <person name="Alikhan N.F."/>
            <person name="Baker D."/>
            <person name="Gharbi K."/>
            <person name="Hall N."/>
            <person name="Watson M."/>
            <person name="Adriaenssens E.M."/>
            <person name="Foster-Nyarko E."/>
            <person name="Jarju S."/>
            <person name="Secka A."/>
            <person name="Antonio M."/>
            <person name="Oren A."/>
            <person name="Chaudhuri R.R."/>
            <person name="La Ragione R."/>
            <person name="Hildebrand F."/>
            <person name="Pallen M.J."/>
        </authorList>
    </citation>
    <scope>NUCLEOTIDE SEQUENCE</scope>
    <source>
        <strain evidence="1">Gambia16-554</strain>
    </source>
</reference>
<dbReference type="AlphaFoldDB" id="A0A9D2GMV1"/>
<dbReference type="EMBL" id="DXAW01000019">
    <property type="protein sequence ID" value="HIZ84987.1"/>
    <property type="molecule type" value="Genomic_DNA"/>
</dbReference>